<feature type="region of interest" description="Disordered" evidence="7">
    <location>
        <begin position="478"/>
        <end position="497"/>
    </location>
</feature>
<dbReference type="InterPro" id="IPR008967">
    <property type="entry name" value="p53-like_TF_DNA-bd_sf"/>
</dbReference>
<keyword evidence="5 6" id="KW-0539">Nucleus</keyword>
<dbReference type="GO" id="GO:0000978">
    <property type="term" value="F:RNA polymerase II cis-regulatory region sequence-specific DNA binding"/>
    <property type="evidence" value="ECO:0007669"/>
    <property type="project" value="InterPro"/>
</dbReference>
<keyword evidence="9" id="KW-1185">Reference proteome</keyword>
<dbReference type="SMART" id="SM00425">
    <property type="entry name" value="TBOX"/>
    <property type="match status" value="1"/>
</dbReference>
<dbReference type="Proteomes" id="UP000515163">
    <property type="component" value="Unplaced"/>
</dbReference>
<feature type="compositionally biased region" description="Polar residues" evidence="7">
    <location>
        <begin position="732"/>
        <end position="746"/>
    </location>
</feature>
<evidence type="ECO:0000313" key="10">
    <source>
        <dbReference type="RefSeq" id="XP_031560832.1"/>
    </source>
</evidence>
<evidence type="ECO:0000256" key="4">
    <source>
        <dbReference type="ARBA" id="ARBA00023163"/>
    </source>
</evidence>
<dbReference type="GO" id="GO:0005634">
    <property type="term" value="C:nucleus"/>
    <property type="evidence" value="ECO:0007669"/>
    <property type="project" value="UniProtKB-SubCell"/>
</dbReference>
<comment type="subcellular location">
    <subcellularLocation>
        <location evidence="1 6">Nucleus</location>
    </subcellularLocation>
</comment>
<evidence type="ECO:0000256" key="3">
    <source>
        <dbReference type="ARBA" id="ARBA00023125"/>
    </source>
</evidence>
<dbReference type="PROSITE" id="PS50252">
    <property type="entry name" value="TBOX_3"/>
    <property type="match status" value="1"/>
</dbReference>
<evidence type="ECO:0000256" key="1">
    <source>
        <dbReference type="ARBA" id="ARBA00004123"/>
    </source>
</evidence>
<dbReference type="PANTHER" id="PTHR11267:SF204">
    <property type="entry name" value="SPADETAIL"/>
    <property type="match status" value="1"/>
</dbReference>
<evidence type="ECO:0000313" key="9">
    <source>
        <dbReference type="Proteomes" id="UP000515163"/>
    </source>
</evidence>
<dbReference type="GO" id="GO:0000785">
    <property type="term" value="C:chromatin"/>
    <property type="evidence" value="ECO:0007669"/>
    <property type="project" value="TreeGrafter"/>
</dbReference>
<comment type="caution">
    <text evidence="6">Lacks conserved residue(s) required for the propagation of feature annotation.</text>
</comment>
<evidence type="ECO:0000256" key="2">
    <source>
        <dbReference type="ARBA" id="ARBA00023015"/>
    </source>
</evidence>
<gene>
    <name evidence="10" type="primary">LOC116296865</name>
</gene>
<evidence type="ECO:0000259" key="8">
    <source>
        <dbReference type="PROSITE" id="PS50252"/>
    </source>
</evidence>
<dbReference type="InterPro" id="IPR018186">
    <property type="entry name" value="TF_T-box_CS"/>
</dbReference>
<dbReference type="OrthoDB" id="7442607at2759"/>
<dbReference type="InParanoid" id="A0A6P8I714"/>
<keyword evidence="2" id="KW-0805">Transcription regulation</keyword>
<feature type="compositionally biased region" description="Basic and acidic residues" evidence="7">
    <location>
        <begin position="811"/>
        <end position="846"/>
    </location>
</feature>
<dbReference type="InterPro" id="IPR001699">
    <property type="entry name" value="TF_T-box"/>
</dbReference>
<dbReference type="Pfam" id="PF00907">
    <property type="entry name" value="T-box"/>
    <property type="match status" value="1"/>
</dbReference>
<feature type="region of interest" description="Disordered" evidence="7">
    <location>
        <begin position="550"/>
        <end position="592"/>
    </location>
</feature>
<dbReference type="GO" id="GO:0000981">
    <property type="term" value="F:DNA-binding transcription factor activity, RNA polymerase II-specific"/>
    <property type="evidence" value="ECO:0007669"/>
    <property type="project" value="TreeGrafter"/>
</dbReference>
<evidence type="ECO:0000256" key="6">
    <source>
        <dbReference type="PROSITE-ProRule" id="PRU00201"/>
    </source>
</evidence>
<feature type="compositionally biased region" description="Basic and acidic residues" evidence="7">
    <location>
        <begin position="557"/>
        <end position="577"/>
    </location>
</feature>
<evidence type="ECO:0000256" key="5">
    <source>
        <dbReference type="ARBA" id="ARBA00023242"/>
    </source>
</evidence>
<keyword evidence="3 6" id="KW-0238">DNA-binding</keyword>
<evidence type="ECO:0000256" key="7">
    <source>
        <dbReference type="SAM" id="MobiDB-lite"/>
    </source>
</evidence>
<dbReference type="AlphaFoldDB" id="A0A6P8I714"/>
<name>A0A6P8I714_ACTTE</name>
<dbReference type="Gene3D" id="2.60.40.820">
    <property type="entry name" value="Transcription factor, T-box"/>
    <property type="match status" value="1"/>
</dbReference>
<feature type="region of interest" description="Disordered" evidence="7">
    <location>
        <begin position="732"/>
        <end position="846"/>
    </location>
</feature>
<organism evidence="9 10">
    <name type="scientific">Actinia tenebrosa</name>
    <name type="common">Australian red waratah sea anemone</name>
    <dbReference type="NCBI Taxonomy" id="6105"/>
    <lineage>
        <taxon>Eukaryota</taxon>
        <taxon>Metazoa</taxon>
        <taxon>Cnidaria</taxon>
        <taxon>Anthozoa</taxon>
        <taxon>Hexacorallia</taxon>
        <taxon>Actiniaria</taxon>
        <taxon>Actiniidae</taxon>
        <taxon>Actinia</taxon>
    </lineage>
</organism>
<feature type="compositionally biased region" description="Polar residues" evidence="7">
    <location>
        <begin position="578"/>
        <end position="592"/>
    </location>
</feature>
<dbReference type="InterPro" id="IPR036960">
    <property type="entry name" value="T-box_sf"/>
</dbReference>
<feature type="region of interest" description="Disordered" evidence="7">
    <location>
        <begin position="896"/>
        <end position="921"/>
    </location>
</feature>
<accession>A0A6P8I714</accession>
<keyword evidence="4" id="KW-0804">Transcription</keyword>
<proteinExistence type="predicted"/>
<reference evidence="10" key="1">
    <citation type="submission" date="2025-08" db="UniProtKB">
        <authorList>
            <consortium name="RefSeq"/>
        </authorList>
    </citation>
    <scope>IDENTIFICATION</scope>
    <source>
        <tissue evidence="10">Tentacle</tissue>
    </source>
</reference>
<dbReference type="RefSeq" id="XP_031560832.1">
    <property type="nucleotide sequence ID" value="XM_031704972.1"/>
</dbReference>
<dbReference type="KEGG" id="aten:116296865"/>
<dbReference type="SUPFAM" id="SSF49417">
    <property type="entry name" value="p53-like transcription factors"/>
    <property type="match status" value="1"/>
</dbReference>
<feature type="domain" description="T-box" evidence="8">
    <location>
        <begin position="13"/>
        <end position="196"/>
    </location>
</feature>
<dbReference type="GO" id="GO:0045893">
    <property type="term" value="P:positive regulation of DNA-templated transcription"/>
    <property type="evidence" value="ECO:0007669"/>
    <property type="project" value="InterPro"/>
</dbReference>
<dbReference type="PANTHER" id="PTHR11267">
    <property type="entry name" value="T-BOX PROTEIN-RELATED"/>
    <property type="match status" value="1"/>
</dbReference>
<dbReference type="GeneID" id="116296865"/>
<dbReference type="InterPro" id="IPR046360">
    <property type="entry name" value="T-box_DNA-bd"/>
</dbReference>
<protein>
    <submittedName>
        <fullName evidence="10">Uncharacterized protein LOC116296865</fullName>
    </submittedName>
</protein>
<dbReference type="PROSITE" id="PS01283">
    <property type="entry name" value="TBOX_1"/>
    <property type="match status" value="1"/>
</dbReference>
<sequence>METNTPESIEVKLENKDLWAKFNTLGTEMVITKAGRRMFPFLEVSIKGLHPDETYMVILDITLVDDRRYKYNERENHWQIVDSRLLSPTPVGMFVHPVCPCSGKEVCAQPMSFNKVKLTNNYHKVPFGGHILLESMGRYVPRLSIVTYHDYYNQSWEKGVAFMFRETEFITVTAYMNKEITKLKIDNNPFARGFRENGLKWKVLHDSIYGSDVNSIDYENDQMADESRETEAPLAMTYLSNEEDNDDGIQVFHVNPSSIIVTDVLPSLPSTSCLITSTNFPSSSSKISTNSEEVNVVFEPVHNASTDTRGRVGQTSSYEAEKTGLDSLLYSRSPLQSITVDKSQFITSENSGGKSNSSDVWVQGIVGDDAEEDILCKVSDVRSIKEAPLPSDKQENTTRMLSSLECEENVECFSDKNEEGYSKDKCERIASETTTNSLKNEENCLAEEGKLAQANKDSKCVDNNETFVGKNENYFDQMRNGDGWDDNSPSDNSSELTRKTIDIQDVNKDKAISLTEGKLVHENTVKETQLNDFISACDERIAIGNEECNSMEDDVEERNSRDAVDARPSEKVQEQQNKKVMSSNAKEYNSSQGNVDIDNVKEFTLNGEYRTENTSKPQISKLLNFVNSVSMPVLKFGAEKETLSSNKDTSDSLLKKSPEKLAYLGKKRPVDDRPGLVVKKGRLMNQLNEGVKSLDQSSNVFSSINQSKDSLKSLDQSDKRLRSVSHSNVILKSMGQSKESLESLNQSDKRLKSMNHSSDILKSVDQSERNLKSVHRLSGEVTKPTKLPNNSGHHQNKKLHSSISSLTPLRDNTKKEFCNERSPRFESKIFQEQRANHETSKERPEDKISMGIRTTVINVGHEELAKPLVANGLHPRNSLYRTKYIEKFEARKERGSALQRLSQVNSTRNEDPSCMEKDGGMRHVVGNQNEVLVESVSMKSLPVILSSYSIHPSNFSNQKIIDLNNETRVDENRVPKVYPAESFLLKENTGKDVHEKCPIKTDPRCQPILGEEKRDACVHPGKSKSFYRKIIPKPMSLGSQHSLSKQQEFIDLNSQATFYQRQADNPYQSYYANKGVPLQVLYTFETRMSLSRAPDPRLPEVYNPTRTTFTGYASNLICSTLPIATNMGFSPAAPGKYY</sequence>
<dbReference type="PRINTS" id="PR00937">
    <property type="entry name" value="TBOX"/>
</dbReference>
<feature type="compositionally biased region" description="Basic and acidic residues" evidence="7">
    <location>
        <begin position="908"/>
        <end position="921"/>
    </location>
</feature>
<dbReference type="GO" id="GO:0001708">
    <property type="term" value="P:cell fate specification"/>
    <property type="evidence" value="ECO:0007669"/>
    <property type="project" value="TreeGrafter"/>
</dbReference>